<proteinExistence type="predicted"/>
<organism evidence="1 2">
    <name type="scientific">Marinobacterium aestuarii</name>
    <dbReference type="NCBI Taxonomy" id="1821621"/>
    <lineage>
        <taxon>Bacteria</taxon>
        <taxon>Pseudomonadati</taxon>
        <taxon>Pseudomonadota</taxon>
        <taxon>Gammaproteobacteria</taxon>
        <taxon>Oceanospirillales</taxon>
        <taxon>Oceanospirillaceae</taxon>
        <taxon>Marinobacterium</taxon>
    </lineage>
</organism>
<accession>A0A1A9F2N4</accession>
<dbReference type="Proteomes" id="UP000078070">
    <property type="component" value="Chromosome"/>
</dbReference>
<evidence type="ECO:0000313" key="1">
    <source>
        <dbReference type="EMBL" id="ANG64121.1"/>
    </source>
</evidence>
<reference evidence="1 2" key="2">
    <citation type="journal article" date="2018" name="Int. J. Syst. Evol. Microbiol.">
        <title>Marinobacterium aestuarii sp. nov., a benzene-degrading marine bacterium isolated from estuary sediment.</title>
        <authorList>
            <person name="Bae S.S."/>
            <person name="Jung J."/>
            <person name="Chung D."/>
            <person name="Baek K."/>
        </authorList>
    </citation>
    <scope>NUCLEOTIDE SEQUENCE [LARGE SCALE GENOMIC DNA]</scope>
    <source>
        <strain evidence="1 2">ST58-10</strain>
    </source>
</reference>
<dbReference type="EMBL" id="CP015839">
    <property type="protein sequence ID" value="ANG64121.1"/>
    <property type="molecule type" value="Genomic_DNA"/>
</dbReference>
<keyword evidence="2" id="KW-1185">Reference proteome</keyword>
<evidence type="ECO:0000313" key="2">
    <source>
        <dbReference type="Proteomes" id="UP000078070"/>
    </source>
</evidence>
<protein>
    <submittedName>
        <fullName evidence="1">Uncharacterized protein</fullName>
    </submittedName>
</protein>
<dbReference type="KEGG" id="mars:A8C75_17680"/>
<sequence length="140" mass="16019">MSNENPRDLWHLIDKSIKSQYEIDHSSKISSQAVSIGIRDFVQQFNYYEYYPRKAKARADSMDVYSYIKHLMKLDSDRFTKNKLNEMAKTGGSTNNYVVAMENMGLIKKTGDKSSQGGVIYMIKDPKVQYAQENGIEVGS</sequence>
<gene>
    <name evidence="1" type="ORF">A8C75_17680</name>
</gene>
<reference evidence="2" key="1">
    <citation type="submission" date="2016-05" db="EMBL/GenBank/DDBJ databases">
        <authorList>
            <person name="Baek K."/>
            <person name="Yang S.-J."/>
        </authorList>
    </citation>
    <scope>NUCLEOTIDE SEQUENCE [LARGE SCALE GENOMIC DNA]</scope>
    <source>
        <strain evidence="2">ST58-10</strain>
    </source>
</reference>
<dbReference type="AlphaFoldDB" id="A0A1A9F2N4"/>
<name>A0A1A9F2N4_9GAMM</name>